<keyword evidence="4 5" id="KW-0472">Membrane</keyword>
<protein>
    <recommendedName>
        <fullName evidence="7">Sec-independent protein translocase protein TatC</fullName>
    </recommendedName>
</protein>
<feature type="transmembrane region" description="Helical" evidence="5">
    <location>
        <begin position="185"/>
        <end position="202"/>
    </location>
</feature>
<reference evidence="6" key="1">
    <citation type="submission" date="2018-05" db="EMBL/GenBank/DDBJ databases">
        <authorList>
            <person name="Lanie J.A."/>
            <person name="Ng W.-L."/>
            <person name="Kazmierczak K.M."/>
            <person name="Andrzejewski T.M."/>
            <person name="Davidsen T.M."/>
            <person name="Wayne K.J."/>
            <person name="Tettelin H."/>
            <person name="Glass J.I."/>
            <person name="Rusch D."/>
            <person name="Podicherti R."/>
            <person name="Tsui H.-C.T."/>
            <person name="Winkler M.E."/>
        </authorList>
    </citation>
    <scope>NUCLEOTIDE SEQUENCE</scope>
</reference>
<evidence type="ECO:0008006" key="7">
    <source>
        <dbReference type="Google" id="ProtNLM"/>
    </source>
</evidence>
<dbReference type="GO" id="GO:0033281">
    <property type="term" value="C:TAT protein transport complex"/>
    <property type="evidence" value="ECO:0007669"/>
    <property type="project" value="TreeGrafter"/>
</dbReference>
<evidence type="ECO:0000256" key="5">
    <source>
        <dbReference type="SAM" id="Phobius"/>
    </source>
</evidence>
<keyword evidence="2 5" id="KW-0812">Transmembrane</keyword>
<keyword evidence="3 5" id="KW-1133">Transmembrane helix</keyword>
<evidence type="ECO:0000313" key="6">
    <source>
        <dbReference type="EMBL" id="SVA11930.1"/>
    </source>
</evidence>
<feature type="transmembrane region" description="Helical" evidence="5">
    <location>
        <begin position="208"/>
        <end position="229"/>
    </location>
</feature>
<dbReference type="AlphaFoldDB" id="A0A381T6W8"/>
<dbReference type="NCBIfam" id="TIGR00945">
    <property type="entry name" value="tatC"/>
    <property type="match status" value="1"/>
</dbReference>
<name>A0A381T6W8_9ZZZZ</name>
<feature type="transmembrane region" description="Helical" evidence="5">
    <location>
        <begin position="62"/>
        <end position="82"/>
    </location>
</feature>
<dbReference type="InterPro" id="IPR002033">
    <property type="entry name" value="TatC"/>
</dbReference>
<feature type="transmembrane region" description="Helical" evidence="5">
    <location>
        <begin position="103"/>
        <end position="127"/>
    </location>
</feature>
<evidence type="ECO:0000256" key="4">
    <source>
        <dbReference type="ARBA" id="ARBA00023136"/>
    </source>
</evidence>
<dbReference type="PROSITE" id="PS01218">
    <property type="entry name" value="TATC"/>
    <property type="match status" value="1"/>
</dbReference>
<dbReference type="GO" id="GO:0043953">
    <property type="term" value="P:protein transport by the Tat complex"/>
    <property type="evidence" value="ECO:0007669"/>
    <property type="project" value="TreeGrafter"/>
</dbReference>
<dbReference type="HAMAP" id="MF_00902">
    <property type="entry name" value="TatC"/>
    <property type="match status" value="1"/>
</dbReference>
<sequence length="234" mass="26835">MGFLDHLEELRWRFIKSLLAIVIGSAVSFGYIDRILEILLYPTRNTTNSINLQVLSVQGMFLIKWFISFISGLIIALPILIYQFWRFVAPGLKINEKKYAFPVVFFAFTSFMIGVSFGYFILIPFSLEFFSGISSGHVENNFSIQYYFSFLTWLMLGSGLIFQLPVVSLLLSAIGLLTPPFMRHFRRHSIIVIMVLSSFITPPDPISMLIMAFPLILLYELSIGVSWMVNRNKT</sequence>
<comment type="subcellular location">
    <subcellularLocation>
        <location evidence="1">Membrane</location>
        <topology evidence="1">Multi-pass membrane protein</topology>
    </subcellularLocation>
</comment>
<evidence type="ECO:0000256" key="3">
    <source>
        <dbReference type="ARBA" id="ARBA00022989"/>
    </source>
</evidence>
<feature type="transmembrane region" description="Helical" evidence="5">
    <location>
        <begin position="147"/>
        <end position="173"/>
    </location>
</feature>
<dbReference type="EMBL" id="UINC01004118">
    <property type="protein sequence ID" value="SVA11930.1"/>
    <property type="molecule type" value="Genomic_DNA"/>
</dbReference>
<feature type="transmembrane region" description="Helical" evidence="5">
    <location>
        <begin position="12"/>
        <end position="32"/>
    </location>
</feature>
<accession>A0A381T6W8</accession>
<gene>
    <name evidence="6" type="ORF">METZ01_LOCUS64784</name>
</gene>
<dbReference type="GO" id="GO:0065002">
    <property type="term" value="P:intracellular protein transmembrane transport"/>
    <property type="evidence" value="ECO:0007669"/>
    <property type="project" value="TreeGrafter"/>
</dbReference>
<dbReference type="PANTHER" id="PTHR30371">
    <property type="entry name" value="SEC-INDEPENDENT PROTEIN TRANSLOCASE PROTEIN TATC"/>
    <property type="match status" value="1"/>
</dbReference>
<dbReference type="PRINTS" id="PR01840">
    <property type="entry name" value="TATCFAMILY"/>
</dbReference>
<organism evidence="6">
    <name type="scientific">marine metagenome</name>
    <dbReference type="NCBI Taxonomy" id="408172"/>
    <lineage>
        <taxon>unclassified sequences</taxon>
        <taxon>metagenomes</taxon>
        <taxon>ecological metagenomes</taxon>
    </lineage>
</organism>
<dbReference type="Pfam" id="PF00902">
    <property type="entry name" value="TatC"/>
    <property type="match status" value="1"/>
</dbReference>
<proteinExistence type="inferred from homology"/>
<evidence type="ECO:0000256" key="2">
    <source>
        <dbReference type="ARBA" id="ARBA00022692"/>
    </source>
</evidence>
<dbReference type="GO" id="GO:0009977">
    <property type="term" value="F:proton motive force dependent protein transmembrane transporter activity"/>
    <property type="evidence" value="ECO:0007669"/>
    <property type="project" value="TreeGrafter"/>
</dbReference>
<dbReference type="InterPro" id="IPR019820">
    <property type="entry name" value="Sec-indep_translocase_CS"/>
</dbReference>
<dbReference type="PANTHER" id="PTHR30371:SF0">
    <property type="entry name" value="SEC-INDEPENDENT PROTEIN TRANSLOCASE PROTEIN TATC, CHLOROPLASTIC-RELATED"/>
    <property type="match status" value="1"/>
</dbReference>
<evidence type="ECO:0000256" key="1">
    <source>
        <dbReference type="ARBA" id="ARBA00004141"/>
    </source>
</evidence>